<dbReference type="Proteomes" id="UP001497383">
    <property type="component" value="Chromosome 3"/>
</dbReference>
<protein>
    <submittedName>
        <fullName evidence="2">Uncharacterized protein</fullName>
    </submittedName>
</protein>
<dbReference type="RefSeq" id="XP_066829769.1">
    <property type="nucleotide sequence ID" value="XM_066972874.1"/>
</dbReference>
<evidence type="ECO:0000313" key="2">
    <source>
        <dbReference type="EMBL" id="CAK9438607.1"/>
    </source>
</evidence>
<accession>A0ABP0ZKD0</accession>
<keyword evidence="3" id="KW-1185">Reference proteome</keyword>
<sequence>MARRPYKKRSASSASKSSTTTKAASKTFRQNAHQSSGIPRYNSTKYQPQSATLKNFPSSIVNGVTREGGLYSLTLKSINCESYVEMETNMRRAVFNCNVDTPRISTVDMSKFQRDDVDVDVEDEGVRSRIERLKAVNSEISALSRLYDETIHHHHHHQNGGDDAGIEKLGVRVVGHEYVIRRDVAVRGLKVDCAKDEIPLDEPVNEESTAQPQQQQQQPQEEAGLAMETDAVSEPVADTGKIEDGNDEAGDGVVVTQSGSGETAELPPAQVQDTPVPVPAPALPGGTTMELHEVQAVSTSDAPTPANPSVEAVPVPEDATSYTVPFIALEGAEPAPRPADEPMNP</sequence>
<evidence type="ECO:0000256" key="1">
    <source>
        <dbReference type="SAM" id="MobiDB-lite"/>
    </source>
</evidence>
<reference evidence="2 3" key="1">
    <citation type="submission" date="2024-03" db="EMBL/GenBank/DDBJ databases">
        <authorList>
            <person name="Brejova B."/>
        </authorList>
    </citation>
    <scope>NUCLEOTIDE SEQUENCE [LARGE SCALE GENOMIC DNA]</scope>
    <source>
        <strain evidence="2 3">CBS 14171</strain>
    </source>
</reference>
<feature type="compositionally biased region" description="Polar residues" evidence="1">
    <location>
        <begin position="28"/>
        <end position="49"/>
    </location>
</feature>
<proteinExistence type="predicted"/>
<feature type="compositionally biased region" description="Low complexity" evidence="1">
    <location>
        <begin position="11"/>
        <end position="27"/>
    </location>
</feature>
<gene>
    <name evidence="2" type="ORF">LODBEIA_P28310</name>
</gene>
<name>A0ABP0ZKD0_9ASCO</name>
<dbReference type="EMBL" id="OZ022407">
    <property type="protein sequence ID" value="CAK9438607.1"/>
    <property type="molecule type" value="Genomic_DNA"/>
</dbReference>
<feature type="region of interest" description="Disordered" evidence="1">
    <location>
        <begin position="1"/>
        <end position="49"/>
    </location>
</feature>
<feature type="compositionally biased region" description="Basic residues" evidence="1">
    <location>
        <begin position="1"/>
        <end position="10"/>
    </location>
</feature>
<evidence type="ECO:0000313" key="3">
    <source>
        <dbReference type="Proteomes" id="UP001497383"/>
    </source>
</evidence>
<dbReference type="GeneID" id="92208027"/>
<organism evidence="2 3">
    <name type="scientific">Lodderomyces beijingensis</name>
    <dbReference type="NCBI Taxonomy" id="1775926"/>
    <lineage>
        <taxon>Eukaryota</taxon>
        <taxon>Fungi</taxon>
        <taxon>Dikarya</taxon>
        <taxon>Ascomycota</taxon>
        <taxon>Saccharomycotina</taxon>
        <taxon>Pichiomycetes</taxon>
        <taxon>Debaryomycetaceae</taxon>
        <taxon>Candida/Lodderomyces clade</taxon>
        <taxon>Lodderomyces</taxon>
    </lineage>
</organism>
<feature type="compositionally biased region" description="Low complexity" evidence="1">
    <location>
        <begin position="211"/>
        <end position="220"/>
    </location>
</feature>
<feature type="region of interest" description="Disordered" evidence="1">
    <location>
        <begin position="198"/>
        <end position="317"/>
    </location>
</feature>